<dbReference type="Gene3D" id="3.30.70.360">
    <property type="match status" value="1"/>
</dbReference>
<name>A0A6J4HAV3_9CHLR</name>
<dbReference type="GO" id="GO:0046872">
    <property type="term" value="F:metal ion binding"/>
    <property type="evidence" value="ECO:0007669"/>
    <property type="project" value="UniProtKB-KW"/>
</dbReference>
<gene>
    <name evidence="4" type="ORF">AVDCRST_MAG93-315</name>
</gene>
<dbReference type="NCBIfam" id="TIGR01891">
    <property type="entry name" value="amidohydrolases"/>
    <property type="match status" value="1"/>
</dbReference>
<dbReference type="InterPro" id="IPR017439">
    <property type="entry name" value="Amidohydrolase"/>
</dbReference>
<dbReference type="SUPFAM" id="SSF53187">
    <property type="entry name" value="Zn-dependent exopeptidases"/>
    <property type="match status" value="1"/>
</dbReference>
<dbReference type="PANTHER" id="PTHR11014:SF63">
    <property type="entry name" value="METALLOPEPTIDASE, PUTATIVE (AFU_ORTHOLOGUE AFUA_6G09600)-RELATED"/>
    <property type="match status" value="1"/>
</dbReference>
<evidence type="ECO:0000256" key="2">
    <source>
        <dbReference type="PIRSR" id="PIRSR005962-1"/>
    </source>
</evidence>
<keyword evidence="2" id="KW-0464">Manganese</keyword>
<dbReference type="SUPFAM" id="SSF55031">
    <property type="entry name" value="Bacterial exopeptidase dimerisation domain"/>
    <property type="match status" value="1"/>
</dbReference>
<dbReference type="PIRSF" id="PIRSF005962">
    <property type="entry name" value="Pept_M20D_amidohydro"/>
    <property type="match status" value="1"/>
</dbReference>
<evidence type="ECO:0000256" key="1">
    <source>
        <dbReference type="ARBA" id="ARBA00022801"/>
    </source>
</evidence>
<dbReference type="FunFam" id="3.30.70.360:FF:000001">
    <property type="entry name" value="N-acetyldiaminopimelate deacetylase"/>
    <property type="match status" value="1"/>
</dbReference>
<protein>
    <submittedName>
        <fullName evidence="4">N-acetyl-L,L-diaminopimelate deacetylase</fullName>
        <ecNumber evidence="4">3.5.1.47</ecNumber>
    </submittedName>
</protein>
<dbReference type="InterPro" id="IPR002933">
    <property type="entry name" value="Peptidase_M20"/>
</dbReference>
<dbReference type="EC" id="3.5.1.47" evidence="4"/>
<keyword evidence="1 4" id="KW-0378">Hydrolase</keyword>
<accession>A0A6J4HAV3</accession>
<dbReference type="Pfam" id="PF07687">
    <property type="entry name" value="M20_dimer"/>
    <property type="match status" value="1"/>
</dbReference>
<keyword evidence="2" id="KW-0479">Metal-binding</keyword>
<dbReference type="Gene3D" id="3.40.630.10">
    <property type="entry name" value="Zn peptidases"/>
    <property type="match status" value="1"/>
</dbReference>
<feature type="binding site" evidence="2">
    <location>
        <position position="98"/>
    </location>
    <ligand>
        <name>Mn(2+)</name>
        <dbReference type="ChEBI" id="CHEBI:29035"/>
        <label>2</label>
    </ligand>
</feature>
<feature type="binding site" evidence="2">
    <location>
        <position position="321"/>
    </location>
    <ligand>
        <name>Mn(2+)</name>
        <dbReference type="ChEBI" id="CHEBI:29035"/>
        <label>2</label>
    </ligand>
</feature>
<feature type="binding site" evidence="2">
    <location>
        <position position="64"/>
    </location>
    <ligand>
        <name>Mn(2+)</name>
        <dbReference type="ChEBI" id="CHEBI:29035"/>
        <label>2</label>
    </ligand>
</feature>
<evidence type="ECO:0000259" key="3">
    <source>
        <dbReference type="Pfam" id="PF07687"/>
    </source>
</evidence>
<dbReference type="InterPro" id="IPR036264">
    <property type="entry name" value="Bact_exopeptidase_dim_dom"/>
</dbReference>
<feature type="domain" description="Peptidase M20 dimerisation" evidence="3">
    <location>
        <begin position="145"/>
        <end position="237"/>
    </location>
</feature>
<dbReference type="PANTHER" id="PTHR11014">
    <property type="entry name" value="PEPTIDASE M20 FAMILY MEMBER"/>
    <property type="match status" value="1"/>
</dbReference>
<feature type="binding site" evidence="2">
    <location>
        <position position="62"/>
    </location>
    <ligand>
        <name>Mn(2+)</name>
        <dbReference type="ChEBI" id="CHEBI:29035"/>
        <label>2</label>
    </ligand>
</feature>
<feature type="binding site" evidence="2">
    <location>
        <position position="122"/>
    </location>
    <ligand>
        <name>Mn(2+)</name>
        <dbReference type="ChEBI" id="CHEBI:29035"/>
        <label>2</label>
    </ligand>
</feature>
<dbReference type="EMBL" id="CADCTR010000102">
    <property type="protein sequence ID" value="CAA9217988.1"/>
    <property type="molecule type" value="Genomic_DNA"/>
</dbReference>
<dbReference type="AlphaFoldDB" id="A0A6J4HAV3"/>
<dbReference type="InterPro" id="IPR011650">
    <property type="entry name" value="Peptidase_M20_dimer"/>
</dbReference>
<sequence length="355" mass="37535">KLSALGFEVMTGVGKTGVVGLIGNAQPDARTVLLRFDMDALPIMEENDVPYRSQNPGVMHACGHDAHVAVGLGVATLLARHQDQLDGTIKLMFQPAEETVDGAMGMIDDGVLEHVDVALGLHVFSSFPVGTTVVRSGAMMAAADEFRIVVHGRGGHAAHPEEAIDSVLVASQIVCSLQTIVSRSISPEETGVVTVGSIQAGEAFNVIAASAVLRGTIRSFSEEVRSTLHKRVDEIARGIAATFGAQVDVHIRRGVDPTVNAPGPTAVMYEAVSDVLGSDNINTTFRTTGGEDFSAVLGRVPGNFLLLGARNEERGFNFPHHNPRFDIDEASLPQGVAILCDAALRCLQGEDEGER</sequence>
<comment type="cofactor">
    <cofactor evidence="2">
        <name>Mn(2+)</name>
        <dbReference type="ChEBI" id="CHEBI:29035"/>
    </cofactor>
    <text evidence="2">The Mn(2+) ion enhances activity.</text>
</comment>
<dbReference type="GO" id="GO:0019877">
    <property type="term" value="P:diaminopimelate biosynthetic process"/>
    <property type="evidence" value="ECO:0007669"/>
    <property type="project" value="UniProtKB-ARBA"/>
</dbReference>
<proteinExistence type="predicted"/>
<evidence type="ECO:0000313" key="4">
    <source>
        <dbReference type="EMBL" id="CAA9217988.1"/>
    </source>
</evidence>
<dbReference type="Pfam" id="PF01546">
    <property type="entry name" value="Peptidase_M20"/>
    <property type="match status" value="1"/>
</dbReference>
<dbReference type="GO" id="GO:0050118">
    <property type="term" value="F:N-acetyldiaminopimelate deacetylase activity"/>
    <property type="evidence" value="ECO:0007669"/>
    <property type="project" value="UniProtKB-EC"/>
</dbReference>
<reference evidence="4" key="1">
    <citation type="submission" date="2020-02" db="EMBL/GenBank/DDBJ databases">
        <authorList>
            <person name="Meier V. D."/>
        </authorList>
    </citation>
    <scope>NUCLEOTIDE SEQUENCE</scope>
    <source>
        <strain evidence="4">AVDCRST_MAG93</strain>
    </source>
</reference>
<organism evidence="4">
    <name type="scientific">uncultured Chloroflexia bacterium</name>
    <dbReference type="NCBI Taxonomy" id="1672391"/>
    <lineage>
        <taxon>Bacteria</taxon>
        <taxon>Bacillati</taxon>
        <taxon>Chloroflexota</taxon>
        <taxon>Chloroflexia</taxon>
        <taxon>environmental samples</taxon>
    </lineage>
</organism>
<feature type="non-terminal residue" evidence="4">
    <location>
        <position position="1"/>
    </location>
</feature>